<evidence type="ECO:0000256" key="1">
    <source>
        <dbReference type="SAM" id="Phobius"/>
    </source>
</evidence>
<reference evidence="2 3" key="1">
    <citation type="submission" date="2020-04" db="EMBL/GenBank/DDBJ databases">
        <title>Chromosome-level genome assembly of a cyprinid fish Onychostoma macrolepis by integration of Nanopore Sequencing, Bionano and Hi-C technology.</title>
        <authorList>
            <person name="Wang D."/>
        </authorList>
    </citation>
    <scope>NUCLEOTIDE SEQUENCE [LARGE SCALE GENOMIC DNA]</scope>
    <source>
        <strain evidence="2">SWU-2019</strain>
        <tissue evidence="2">Muscle</tissue>
    </source>
</reference>
<name>A0A7J6BWN4_9TELE</name>
<accession>A0A7J6BWN4</accession>
<protein>
    <submittedName>
        <fullName evidence="2">Uncharacterized protein</fullName>
    </submittedName>
</protein>
<dbReference type="Pfam" id="PF09808">
    <property type="entry name" value="SNAPC1"/>
    <property type="match status" value="1"/>
</dbReference>
<sequence length="107" mass="12837">MSRKKLYEHYWAPFKSDCEELLGRFQQTESVRFEEFSAIWREMDFSCVFFGTQSDHEKRSFTQLTFTIAYSYLLPPYSFQIRVGGLYMIYAFTIHNLFGLRKRSGLL</sequence>
<dbReference type="GO" id="GO:0043565">
    <property type="term" value="F:sequence-specific DNA binding"/>
    <property type="evidence" value="ECO:0007669"/>
    <property type="project" value="TreeGrafter"/>
</dbReference>
<keyword evidence="1" id="KW-1133">Transmembrane helix</keyword>
<feature type="transmembrane region" description="Helical" evidence="1">
    <location>
        <begin position="79"/>
        <end position="98"/>
    </location>
</feature>
<dbReference type="InterPro" id="IPR019188">
    <property type="entry name" value="SNAPC1"/>
</dbReference>
<dbReference type="GO" id="GO:0042795">
    <property type="term" value="P:snRNA transcription by RNA polymerase II"/>
    <property type="evidence" value="ECO:0007669"/>
    <property type="project" value="TreeGrafter"/>
</dbReference>
<evidence type="ECO:0000313" key="3">
    <source>
        <dbReference type="Proteomes" id="UP000579812"/>
    </source>
</evidence>
<comment type="caution">
    <text evidence="2">The sequence shown here is derived from an EMBL/GenBank/DDBJ whole genome shotgun (WGS) entry which is preliminary data.</text>
</comment>
<dbReference type="EMBL" id="JAAMOB010000020">
    <property type="protein sequence ID" value="KAF4099407.1"/>
    <property type="molecule type" value="Genomic_DNA"/>
</dbReference>
<organism evidence="2 3">
    <name type="scientific">Onychostoma macrolepis</name>
    <dbReference type="NCBI Taxonomy" id="369639"/>
    <lineage>
        <taxon>Eukaryota</taxon>
        <taxon>Metazoa</taxon>
        <taxon>Chordata</taxon>
        <taxon>Craniata</taxon>
        <taxon>Vertebrata</taxon>
        <taxon>Euteleostomi</taxon>
        <taxon>Actinopterygii</taxon>
        <taxon>Neopterygii</taxon>
        <taxon>Teleostei</taxon>
        <taxon>Ostariophysi</taxon>
        <taxon>Cypriniformes</taxon>
        <taxon>Cyprinidae</taxon>
        <taxon>Acrossocheilinae</taxon>
        <taxon>Onychostoma</taxon>
    </lineage>
</organism>
<proteinExistence type="predicted"/>
<dbReference type="GO" id="GO:0019185">
    <property type="term" value="C:snRNA-activating protein complex"/>
    <property type="evidence" value="ECO:0007669"/>
    <property type="project" value="TreeGrafter"/>
</dbReference>
<keyword evidence="3" id="KW-1185">Reference proteome</keyword>
<keyword evidence="1" id="KW-0812">Transmembrane</keyword>
<gene>
    <name evidence="2" type="ORF">G5714_019533</name>
</gene>
<dbReference type="PANTHER" id="PTHR15131:SF3">
    <property type="entry name" value="SNRNA-ACTIVATING PROTEIN COMPLEX SUBUNIT 1"/>
    <property type="match status" value="1"/>
</dbReference>
<dbReference type="PANTHER" id="PTHR15131">
    <property type="entry name" value="SMALL NUCLEAR RNA ACTIVATING COMPLEX, POLYPEPTIDE 1"/>
    <property type="match status" value="1"/>
</dbReference>
<evidence type="ECO:0000313" key="2">
    <source>
        <dbReference type="EMBL" id="KAF4099407.1"/>
    </source>
</evidence>
<dbReference type="AlphaFoldDB" id="A0A7J6BWN4"/>
<dbReference type="GO" id="GO:0042796">
    <property type="term" value="P:snRNA transcription by RNA polymerase III"/>
    <property type="evidence" value="ECO:0007669"/>
    <property type="project" value="TreeGrafter"/>
</dbReference>
<keyword evidence="1" id="KW-0472">Membrane</keyword>
<dbReference type="Proteomes" id="UP000579812">
    <property type="component" value="Unassembled WGS sequence"/>
</dbReference>